<dbReference type="Pfam" id="PF11268">
    <property type="entry name" value="DUF3071"/>
    <property type="match status" value="1"/>
</dbReference>
<dbReference type="InterPro" id="IPR021421">
    <property type="entry name" value="DUF3071"/>
</dbReference>
<organism evidence="4">
    <name type="scientific">freshwater metagenome</name>
    <dbReference type="NCBI Taxonomy" id="449393"/>
    <lineage>
        <taxon>unclassified sequences</taxon>
        <taxon>metagenomes</taxon>
        <taxon>ecological metagenomes</taxon>
    </lineage>
</organism>
<evidence type="ECO:0000256" key="1">
    <source>
        <dbReference type="SAM" id="MobiDB-lite"/>
    </source>
</evidence>
<feature type="region of interest" description="Disordered" evidence="1">
    <location>
        <begin position="213"/>
        <end position="251"/>
    </location>
</feature>
<dbReference type="InterPro" id="IPR047682">
    <property type="entry name" value="SepH-like"/>
</dbReference>
<name>A0A6J6DYY8_9ZZZZ</name>
<dbReference type="EMBL" id="CAEZST010000010">
    <property type="protein sequence ID" value="CAB4546997.1"/>
    <property type="molecule type" value="Genomic_DNA"/>
</dbReference>
<evidence type="ECO:0000313" key="4">
    <source>
        <dbReference type="EMBL" id="CAB4568726.1"/>
    </source>
</evidence>
<reference evidence="4" key="1">
    <citation type="submission" date="2020-05" db="EMBL/GenBank/DDBJ databases">
        <authorList>
            <person name="Chiriac C."/>
            <person name="Salcher M."/>
            <person name="Ghai R."/>
            <person name="Kavagutti S V."/>
        </authorList>
    </citation>
    <scope>NUCLEOTIDE SEQUENCE</scope>
</reference>
<sequence>MDLRFISRDGDRLIFEAPDGTRHSALFDEELKTAVRSNPSSAASADISPREIQSRLRQGETVENLASEMGVPAANLEPFAAPVLDELRYLLDSALSTPIPDGNHMSEFGQVLDRDHPESKKRIYRQDDQWILEVSGDSVMRWRFDSKNRHLEPMDNNATNLTLLHSNRDLVTATLPAVSEPAPVYTEDRYEAKEEEHTASVLDLVEELRARRALQEPTVRPAPAKGRTSLPSWDEIVLGTSSESDSDQRDS</sequence>
<protein>
    <submittedName>
        <fullName evidence="4">Unannotated protein</fullName>
    </submittedName>
</protein>
<evidence type="ECO:0000313" key="3">
    <source>
        <dbReference type="EMBL" id="CAB4546997.1"/>
    </source>
</evidence>
<dbReference type="NCBIfam" id="NF040712">
    <property type="entry name" value="SepH"/>
    <property type="match status" value="1"/>
</dbReference>
<proteinExistence type="predicted"/>
<evidence type="ECO:0000259" key="2">
    <source>
        <dbReference type="Pfam" id="PF11268"/>
    </source>
</evidence>
<accession>A0A6J6DYY8</accession>
<feature type="domain" description="DUF3071" evidence="2">
    <location>
        <begin position="6"/>
        <end position="115"/>
    </location>
</feature>
<gene>
    <name evidence="3" type="ORF">UFOPK1503_00730</name>
    <name evidence="4" type="ORF">UFOPK1693_00534</name>
</gene>
<dbReference type="AlphaFoldDB" id="A0A6J6DYY8"/>
<dbReference type="EMBL" id="CAEZTO010000004">
    <property type="protein sequence ID" value="CAB4568726.1"/>
    <property type="molecule type" value="Genomic_DNA"/>
</dbReference>